<organism evidence="2 3">
    <name type="scientific">Saguinus oedipus</name>
    <name type="common">Cotton-top tamarin</name>
    <name type="synonym">Oedipomidas oedipus</name>
    <dbReference type="NCBI Taxonomy" id="9490"/>
    <lineage>
        <taxon>Eukaryota</taxon>
        <taxon>Metazoa</taxon>
        <taxon>Chordata</taxon>
        <taxon>Craniata</taxon>
        <taxon>Vertebrata</taxon>
        <taxon>Euteleostomi</taxon>
        <taxon>Mammalia</taxon>
        <taxon>Eutheria</taxon>
        <taxon>Euarchontoglires</taxon>
        <taxon>Primates</taxon>
        <taxon>Haplorrhini</taxon>
        <taxon>Platyrrhini</taxon>
        <taxon>Cebidae</taxon>
        <taxon>Callitrichinae</taxon>
        <taxon>Saguinus</taxon>
    </lineage>
</organism>
<evidence type="ECO:0000256" key="1">
    <source>
        <dbReference type="SAM" id="MobiDB-lite"/>
    </source>
</evidence>
<protein>
    <submittedName>
        <fullName evidence="2">Uncharacterized protein</fullName>
    </submittedName>
</protein>
<name>A0ABQ9W5N0_SAGOE</name>
<accession>A0ABQ9W5N0</accession>
<feature type="region of interest" description="Disordered" evidence="1">
    <location>
        <begin position="58"/>
        <end position="81"/>
    </location>
</feature>
<dbReference type="Pfam" id="PF14963">
    <property type="entry name" value="Get2_like"/>
    <property type="match status" value="1"/>
</dbReference>
<dbReference type="InterPro" id="IPR016719">
    <property type="entry name" value="CAMLG"/>
</dbReference>
<comment type="caution">
    <text evidence="2">The sequence shown here is derived from an EMBL/GenBank/DDBJ whole genome shotgun (WGS) entry which is preliminary data.</text>
</comment>
<dbReference type="EMBL" id="JASSZA010000002">
    <property type="protein sequence ID" value="KAK2116941.1"/>
    <property type="molecule type" value="Genomic_DNA"/>
</dbReference>
<gene>
    <name evidence="2" type="ORF">P7K49_003827</name>
</gene>
<evidence type="ECO:0000313" key="3">
    <source>
        <dbReference type="Proteomes" id="UP001266305"/>
    </source>
</evidence>
<sequence length="115" mass="12111">MQSPLLCTKNCRAKAGRDQGMAAIASGSLAGSGTALGGGSILGEDSSHRPRSCCRHHHHCHPSQTGPEDGVDSRRGSQRAQACRLPSLLMNSEQRINRIMGFHRPGSGAVSRPSP</sequence>
<proteinExistence type="predicted"/>
<dbReference type="Proteomes" id="UP001266305">
    <property type="component" value="Unassembled WGS sequence"/>
</dbReference>
<reference evidence="2 3" key="1">
    <citation type="submission" date="2023-05" db="EMBL/GenBank/DDBJ databases">
        <title>B98-5 Cell Line De Novo Hybrid Assembly: An Optical Mapping Approach.</title>
        <authorList>
            <person name="Kananen K."/>
            <person name="Auerbach J.A."/>
            <person name="Kautto E."/>
            <person name="Blachly J.S."/>
        </authorList>
    </citation>
    <scope>NUCLEOTIDE SEQUENCE [LARGE SCALE GENOMIC DNA]</scope>
    <source>
        <strain evidence="2">B95-8</strain>
        <tissue evidence="2">Cell line</tissue>
    </source>
</reference>
<keyword evidence="3" id="KW-1185">Reference proteome</keyword>
<evidence type="ECO:0000313" key="2">
    <source>
        <dbReference type="EMBL" id="KAK2116941.1"/>
    </source>
</evidence>